<dbReference type="Pfam" id="PF02467">
    <property type="entry name" value="Whib"/>
    <property type="match status" value="1"/>
</dbReference>
<keyword evidence="15" id="KW-1185">Reference proteome</keyword>
<dbReference type="AlphaFoldDB" id="A0A4R8SBX8"/>
<comment type="similarity">
    <text evidence="2 11">Belongs to the WhiB family.</text>
</comment>
<keyword evidence="5 11" id="KW-0408">Iron</keyword>
<evidence type="ECO:0000313" key="15">
    <source>
        <dbReference type="Proteomes" id="UP000294844"/>
    </source>
</evidence>
<comment type="PTM">
    <text evidence="11">Upon Fe-S cluster removal intramolecular disulfide bonds are formed.</text>
</comment>
<dbReference type="InterPro" id="IPR034768">
    <property type="entry name" value="4FE4S_WBL"/>
</dbReference>
<dbReference type="OrthoDB" id="4381475at2"/>
<evidence type="ECO:0000313" key="16">
    <source>
        <dbReference type="Proteomes" id="UP000295685"/>
    </source>
</evidence>
<dbReference type="HAMAP" id="MF_01479">
    <property type="entry name" value="WhiB"/>
    <property type="match status" value="1"/>
</dbReference>
<evidence type="ECO:0000313" key="13">
    <source>
        <dbReference type="EMBL" id="TDZ92118.1"/>
    </source>
</evidence>
<keyword evidence="6 11" id="KW-0411">Iron-sulfur</keyword>
<dbReference type="GO" id="GO:0035731">
    <property type="term" value="F:dinitrosyl-iron complex binding"/>
    <property type="evidence" value="ECO:0007669"/>
    <property type="project" value="UniProtKB-UniRule"/>
</dbReference>
<dbReference type="GO" id="GO:0045892">
    <property type="term" value="P:negative regulation of DNA-templated transcription"/>
    <property type="evidence" value="ECO:0007669"/>
    <property type="project" value="TreeGrafter"/>
</dbReference>
<evidence type="ECO:0000256" key="8">
    <source>
        <dbReference type="ARBA" id="ARBA00023125"/>
    </source>
</evidence>
<keyword evidence="11" id="KW-0963">Cytoplasm</keyword>
<feature type="binding site" evidence="11">
    <location>
        <position position="58"/>
    </location>
    <ligand>
        <name>[4Fe-4S] cluster</name>
        <dbReference type="ChEBI" id="CHEBI:49883"/>
    </ligand>
</feature>
<keyword evidence="4 11" id="KW-0479">Metal-binding</keyword>
<dbReference type="GO" id="GO:0046872">
    <property type="term" value="F:metal ion binding"/>
    <property type="evidence" value="ECO:0007669"/>
    <property type="project" value="UniProtKB-KW"/>
</dbReference>
<accession>A0A4R8SBX8</accession>
<feature type="binding site" evidence="11">
    <location>
        <position position="64"/>
    </location>
    <ligand>
        <name>[4Fe-4S] cluster</name>
        <dbReference type="ChEBI" id="CHEBI:49883"/>
    </ligand>
</feature>
<dbReference type="EMBL" id="PECM01000005">
    <property type="protein sequence ID" value="TEA07348.1"/>
    <property type="molecule type" value="Genomic_DNA"/>
</dbReference>
<keyword evidence="9 11" id="KW-1015">Disulfide bond</keyword>
<name>A0A4R8SBX8_9MYCO</name>
<keyword evidence="3 11" id="KW-0004">4Fe-4S</keyword>
<evidence type="ECO:0000256" key="5">
    <source>
        <dbReference type="ARBA" id="ARBA00023004"/>
    </source>
</evidence>
<evidence type="ECO:0000259" key="12">
    <source>
        <dbReference type="PROSITE" id="PS51674"/>
    </source>
</evidence>
<dbReference type="Proteomes" id="UP000295685">
    <property type="component" value="Unassembled WGS sequence"/>
</dbReference>
<dbReference type="GO" id="GO:0051539">
    <property type="term" value="F:4 iron, 4 sulfur cluster binding"/>
    <property type="evidence" value="ECO:0007669"/>
    <property type="project" value="UniProtKB-UniRule"/>
</dbReference>
<dbReference type="RefSeq" id="WP_134148766.1">
    <property type="nucleotide sequence ID" value="NZ_PECK01000008.1"/>
</dbReference>
<organism evidence="13 16">
    <name type="scientific">Mycobacteroides salmoniphilum</name>
    <dbReference type="NCBI Taxonomy" id="404941"/>
    <lineage>
        <taxon>Bacteria</taxon>
        <taxon>Bacillati</taxon>
        <taxon>Actinomycetota</taxon>
        <taxon>Actinomycetes</taxon>
        <taxon>Mycobacteriales</taxon>
        <taxon>Mycobacteriaceae</taxon>
        <taxon>Mycobacteroides</taxon>
    </lineage>
</organism>
<keyword evidence="7 11" id="KW-0805">Transcription regulation</keyword>
<dbReference type="GO" id="GO:0003677">
    <property type="term" value="F:DNA binding"/>
    <property type="evidence" value="ECO:0007669"/>
    <property type="project" value="UniProtKB-UniRule"/>
</dbReference>
<evidence type="ECO:0000256" key="9">
    <source>
        <dbReference type="ARBA" id="ARBA00023157"/>
    </source>
</evidence>
<evidence type="ECO:0000256" key="10">
    <source>
        <dbReference type="ARBA" id="ARBA00023163"/>
    </source>
</evidence>
<feature type="binding site" evidence="11">
    <location>
        <position position="55"/>
    </location>
    <ligand>
        <name>[4Fe-4S] cluster</name>
        <dbReference type="ChEBI" id="CHEBI:49883"/>
    </ligand>
</feature>
<evidence type="ECO:0000256" key="3">
    <source>
        <dbReference type="ARBA" id="ARBA00022485"/>
    </source>
</evidence>
<comment type="subcellular location">
    <subcellularLocation>
        <location evidence="1 11">Cytoplasm</location>
    </subcellularLocation>
</comment>
<dbReference type="InterPro" id="IPR003482">
    <property type="entry name" value="Whib"/>
</dbReference>
<comment type="cofactor">
    <cofactor evidence="11">
        <name>[4Fe-4S] cluster</name>
        <dbReference type="ChEBI" id="CHEBI:49883"/>
    </cofactor>
    <text evidence="11">Binds 1 [4Fe-4S] cluster per subunit. Following nitrosylation of the [4Fe-4S] cluster binds 1 [4Fe-8(NO)] cluster per subunit.</text>
</comment>
<comment type="function">
    <text evidence="11">Acts as a transcriptional regulator. Probably redox-responsive. The apo- but not holo-form probably binds DNA.</text>
</comment>
<evidence type="ECO:0000256" key="2">
    <source>
        <dbReference type="ARBA" id="ARBA00006597"/>
    </source>
</evidence>
<protein>
    <recommendedName>
        <fullName evidence="11">Transcriptional regulator WhiB</fullName>
    </recommendedName>
</protein>
<evidence type="ECO:0000313" key="14">
    <source>
        <dbReference type="EMBL" id="TEA07348.1"/>
    </source>
</evidence>
<comment type="caution">
    <text evidence="13">The sequence shown here is derived from an EMBL/GenBank/DDBJ whole genome shotgun (WGS) entry which is preliminary data.</text>
</comment>
<dbReference type="Proteomes" id="UP000294844">
    <property type="component" value="Unassembled WGS sequence"/>
</dbReference>
<dbReference type="PANTHER" id="PTHR38839">
    <property type="entry name" value="TRANSCRIPTIONAL REGULATOR WHID-RELATED"/>
    <property type="match status" value="1"/>
</dbReference>
<comment type="PTM">
    <text evidence="11">The Fe-S cluster can be nitrosylated by nitric oxide (NO).</text>
</comment>
<dbReference type="GO" id="GO:0005737">
    <property type="term" value="C:cytoplasm"/>
    <property type="evidence" value="ECO:0007669"/>
    <property type="project" value="UniProtKB-SubCell"/>
</dbReference>
<feature type="domain" description="4Fe-4S Wbl-type" evidence="12">
    <location>
        <begin position="31"/>
        <end position="88"/>
    </location>
</feature>
<dbReference type="EMBL" id="PECK01000008">
    <property type="protein sequence ID" value="TDZ92118.1"/>
    <property type="molecule type" value="Genomic_DNA"/>
</dbReference>
<feature type="binding site" evidence="11">
    <location>
        <position position="32"/>
    </location>
    <ligand>
        <name>[4Fe-4S] cluster</name>
        <dbReference type="ChEBI" id="CHEBI:49883"/>
    </ligand>
</feature>
<evidence type="ECO:0000256" key="11">
    <source>
        <dbReference type="HAMAP-Rule" id="MF_01479"/>
    </source>
</evidence>
<evidence type="ECO:0000256" key="4">
    <source>
        <dbReference type="ARBA" id="ARBA00022723"/>
    </source>
</evidence>
<dbReference type="PANTHER" id="PTHR38839:SF4">
    <property type="entry name" value="TRANSCRIPTIONAL REGULATOR WHIB"/>
    <property type="match status" value="1"/>
</dbReference>
<reference evidence="15 16" key="1">
    <citation type="journal article" date="2019" name="Sci. Rep.">
        <title>Extended insight into the Mycobacterium chelonae-abscessus complex through whole genome sequencing of Mycobacterium salmoniphilum outbreak and Mycobacterium salmoniphilum-like strains.</title>
        <authorList>
            <person name="Behra P.R.K."/>
            <person name="Das S."/>
            <person name="Pettersson B.M.F."/>
            <person name="Shirreff L."/>
            <person name="DuCote T."/>
            <person name="Jacobsson K.G."/>
            <person name="Ennis D.G."/>
            <person name="Kirsebom L.A."/>
        </authorList>
    </citation>
    <scope>NUCLEOTIDE SEQUENCE [LARGE SCALE GENOMIC DNA]</scope>
    <source>
        <strain evidence="14 15">CCUG 60883</strain>
        <strain evidence="13 16">CCUG 60885</strain>
    </source>
</reference>
<evidence type="ECO:0000256" key="6">
    <source>
        <dbReference type="ARBA" id="ARBA00023014"/>
    </source>
</evidence>
<evidence type="ECO:0000256" key="1">
    <source>
        <dbReference type="ARBA" id="ARBA00004496"/>
    </source>
</evidence>
<dbReference type="GO" id="GO:0047134">
    <property type="term" value="F:protein-disulfide reductase [NAD(P)H] activity"/>
    <property type="evidence" value="ECO:0007669"/>
    <property type="project" value="TreeGrafter"/>
</dbReference>
<dbReference type="GO" id="GO:0045454">
    <property type="term" value="P:cell redox homeostasis"/>
    <property type="evidence" value="ECO:0007669"/>
    <property type="project" value="TreeGrafter"/>
</dbReference>
<dbReference type="PROSITE" id="PS51674">
    <property type="entry name" value="4FE4S_WBL"/>
    <property type="match status" value="1"/>
</dbReference>
<keyword evidence="8 11" id="KW-0238">DNA-binding</keyword>
<evidence type="ECO:0000256" key="7">
    <source>
        <dbReference type="ARBA" id="ARBA00023015"/>
    </source>
</evidence>
<sequence length="99" mass="11083">MRDNLHSGPRIISGAADALKLKPEPWTVDALCPQVDVEAFFPEQGGNTRSAKAICHRCPVERECLAYAVKNREPFGIWGGMSPRQRRVLERDLHEKEAG</sequence>
<gene>
    <name evidence="11 13" type="primary">whiB</name>
    <name evidence="14" type="ORF">CCUG60883_01381</name>
    <name evidence="13" type="ORF">CCUG60885_04232</name>
</gene>
<proteinExistence type="inferred from homology"/>
<keyword evidence="10 11" id="KW-0804">Transcription</keyword>